<keyword evidence="2" id="KW-1185">Reference proteome</keyword>
<dbReference type="AlphaFoldDB" id="A0A3S6QTM5"/>
<protein>
    <recommendedName>
        <fullName evidence="3">DUF2508 domain-containing protein</fullName>
    </recommendedName>
</protein>
<dbReference type="InterPro" id="IPR019644">
    <property type="entry name" value="DUF2508"/>
</dbReference>
<gene>
    <name evidence="1" type="ORF">BSQ50_02255</name>
</gene>
<evidence type="ECO:0000313" key="2">
    <source>
        <dbReference type="Proteomes" id="UP000324497"/>
    </source>
</evidence>
<dbReference type="KEGG" id="lng:BSQ50_02255"/>
<dbReference type="Proteomes" id="UP000324497">
    <property type="component" value="Chromosome"/>
</dbReference>
<reference evidence="1 2" key="1">
    <citation type="submission" date="2016-11" db="EMBL/GenBank/DDBJ databases">
        <title>Interaction between Lactobacillus species and yeast in water kefir.</title>
        <authorList>
            <person name="Behr J."/>
            <person name="Xu D."/>
            <person name="Vogel R.F."/>
        </authorList>
    </citation>
    <scope>NUCLEOTIDE SEQUENCE [LARGE SCALE GENOMIC DNA]</scope>
    <source>
        <strain evidence="1 2">TMW 1.1827</strain>
    </source>
</reference>
<name>A0A3S6QTM5_9LACO</name>
<dbReference type="RefSeq" id="WP_057885085.1">
    <property type="nucleotide sequence ID" value="NZ_CP018180.1"/>
</dbReference>
<dbReference type="GeneID" id="78522261"/>
<dbReference type="Pfam" id="PF10704">
    <property type="entry name" value="DUF2508"/>
    <property type="match status" value="1"/>
</dbReference>
<organism evidence="1 2">
    <name type="scientific">Liquorilactobacillus nagelii</name>
    <dbReference type="NCBI Taxonomy" id="82688"/>
    <lineage>
        <taxon>Bacteria</taxon>
        <taxon>Bacillati</taxon>
        <taxon>Bacillota</taxon>
        <taxon>Bacilli</taxon>
        <taxon>Lactobacillales</taxon>
        <taxon>Lactobacillaceae</taxon>
        <taxon>Liquorilactobacillus</taxon>
    </lineage>
</organism>
<dbReference type="EMBL" id="CP018180">
    <property type="protein sequence ID" value="AUJ31482.1"/>
    <property type="molecule type" value="Genomic_DNA"/>
</dbReference>
<evidence type="ECO:0008006" key="3">
    <source>
        <dbReference type="Google" id="ProtNLM"/>
    </source>
</evidence>
<sequence>MFGRSKHNLRHEYDEYLLTAIEAAADSWEKAKQTRQAMREEDDELSSEVDLAGAKYTFLYLEARRRKVKAHFRPSMVEHD</sequence>
<proteinExistence type="predicted"/>
<accession>A0A3S6QTM5</accession>
<evidence type="ECO:0000313" key="1">
    <source>
        <dbReference type="EMBL" id="AUJ31482.1"/>
    </source>
</evidence>